<feature type="transmembrane region" description="Helical" evidence="1">
    <location>
        <begin position="101"/>
        <end position="121"/>
    </location>
</feature>
<proteinExistence type="predicted"/>
<evidence type="ECO:0000256" key="1">
    <source>
        <dbReference type="SAM" id="Phobius"/>
    </source>
</evidence>
<name>A0A1G9YRE6_ALLAB</name>
<dbReference type="STRING" id="211114.SAMN04489726_4962"/>
<keyword evidence="1" id="KW-0472">Membrane</keyword>
<organism evidence="2 3">
    <name type="scientific">Allokutzneria albata</name>
    <name type="common">Kibdelosporangium albatum</name>
    <dbReference type="NCBI Taxonomy" id="211114"/>
    <lineage>
        <taxon>Bacteria</taxon>
        <taxon>Bacillati</taxon>
        <taxon>Actinomycetota</taxon>
        <taxon>Actinomycetes</taxon>
        <taxon>Pseudonocardiales</taxon>
        <taxon>Pseudonocardiaceae</taxon>
        <taxon>Allokutzneria</taxon>
    </lineage>
</organism>
<accession>A0A1G9YRE6</accession>
<feature type="transmembrane region" description="Helical" evidence="1">
    <location>
        <begin position="127"/>
        <end position="148"/>
    </location>
</feature>
<evidence type="ECO:0000313" key="3">
    <source>
        <dbReference type="Proteomes" id="UP000183376"/>
    </source>
</evidence>
<feature type="transmembrane region" description="Helical" evidence="1">
    <location>
        <begin position="228"/>
        <end position="248"/>
    </location>
</feature>
<keyword evidence="1" id="KW-1133">Transmembrane helix</keyword>
<keyword evidence="1" id="KW-0812">Transmembrane</keyword>
<dbReference type="OrthoDB" id="116480at2"/>
<dbReference type="RefSeq" id="WP_030427573.1">
    <property type="nucleotide sequence ID" value="NZ_JOEF01000002.1"/>
</dbReference>
<keyword evidence="3" id="KW-1185">Reference proteome</keyword>
<dbReference type="PANTHER" id="PTHR41282">
    <property type="entry name" value="CONSERVED TRANSMEMBRANE PROTEIN-RELATED"/>
    <property type="match status" value="1"/>
</dbReference>
<feature type="transmembrane region" description="Helical" evidence="1">
    <location>
        <begin position="195"/>
        <end position="216"/>
    </location>
</feature>
<dbReference type="EMBL" id="LT629701">
    <property type="protein sequence ID" value="SDN10996.1"/>
    <property type="molecule type" value="Genomic_DNA"/>
</dbReference>
<evidence type="ECO:0000313" key="2">
    <source>
        <dbReference type="EMBL" id="SDN10996.1"/>
    </source>
</evidence>
<reference evidence="2 3" key="1">
    <citation type="submission" date="2016-10" db="EMBL/GenBank/DDBJ databases">
        <authorList>
            <person name="de Groot N.N."/>
        </authorList>
    </citation>
    <scope>NUCLEOTIDE SEQUENCE [LARGE SCALE GENOMIC DNA]</scope>
    <source>
        <strain evidence="2 3">DSM 44149</strain>
    </source>
</reference>
<gene>
    <name evidence="2" type="ORF">SAMN04489726_4962</name>
</gene>
<dbReference type="eggNOG" id="COG4760">
    <property type="taxonomic scope" value="Bacteria"/>
</dbReference>
<dbReference type="AlphaFoldDB" id="A0A1G9YRE6"/>
<dbReference type="PIRSF" id="PIRSF009160">
    <property type="entry name" value="UCP009160"/>
    <property type="match status" value="1"/>
</dbReference>
<protein>
    <submittedName>
        <fullName evidence="2">Uncharacterized membrane protein, YccA/Bax inhibitor family</fullName>
    </submittedName>
</protein>
<feature type="transmembrane region" description="Helical" evidence="1">
    <location>
        <begin position="160"/>
        <end position="183"/>
    </location>
</feature>
<dbReference type="PANTHER" id="PTHR41282:SF1">
    <property type="entry name" value="CONSERVED TRANSMEMBRANE PROTEIN-RELATED"/>
    <property type="match status" value="1"/>
</dbReference>
<dbReference type="Proteomes" id="UP000183376">
    <property type="component" value="Chromosome I"/>
</dbReference>
<feature type="transmembrane region" description="Helical" evidence="1">
    <location>
        <begin position="49"/>
        <end position="69"/>
    </location>
</feature>
<dbReference type="InterPro" id="IPR010539">
    <property type="entry name" value="BaxI_1-like"/>
</dbReference>
<dbReference type="Pfam" id="PF12811">
    <property type="entry name" value="BaxI_1"/>
    <property type="match status" value="1"/>
</dbReference>
<feature type="transmembrane region" description="Helical" evidence="1">
    <location>
        <begin position="75"/>
        <end position="94"/>
    </location>
</feature>
<sequence length="260" mass="27131">MRTSSNPAFRNLPSSGGYASFQHGGQAAGYDPYPSAPPTAERPITVDDVVLKTTAALGTVILAGVLTAMSGPAMYALALPAALVGIGIAIFMCFRPKPSAALTLIYSAAQGVVLGALTGLFESIPQLQGIGVQAIIGTAAVFIGMLIVYKTGAIRVTPRLTKMVVAGVIGAGVLMLANLLVGFFVPGGLGLRSGWMGIGIGLLFIVIAAFTLLLEFDQADEMVRAGYPAKWAWFTAFGLVASLVWLYVEILRLLALLREE</sequence>